<feature type="transmembrane region" description="Helical" evidence="1">
    <location>
        <begin position="6"/>
        <end position="22"/>
    </location>
</feature>
<keyword evidence="1" id="KW-1133">Transmembrane helix</keyword>
<dbReference type="EMBL" id="CACVAR010000220">
    <property type="protein sequence ID" value="CAA6812736.1"/>
    <property type="molecule type" value="Genomic_DNA"/>
</dbReference>
<evidence type="ECO:0000256" key="1">
    <source>
        <dbReference type="SAM" id="Phobius"/>
    </source>
</evidence>
<keyword evidence="1" id="KW-0472">Membrane</keyword>
<reference evidence="2" key="1">
    <citation type="submission" date="2020-01" db="EMBL/GenBank/DDBJ databases">
        <authorList>
            <person name="Meier V. D."/>
            <person name="Meier V D."/>
        </authorList>
    </citation>
    <scope>NUCLEOTIDE SEQUENCE</scope>
    <source>
        <strain evidence="2">HLG_WM_MAG_03</strain>
    </source>
</reference>
<gene>
    <name evidence="2" type="ORF">HELGO_WM41904</name>
</gene>
<accession>A0A6S6T8J6</accession>
<keyword evidence="1" id="KW-0812">Transmembrane</keyword>
<evidence type="ECO:0000313" key="2">
    <source>
        <dbReference type="EMBL" id="CAA6812736.1"/>
    </source>
</evidence>
<protein>
    <submittedName>
        <fullName evidence="2">Uncharacterized protein</fullName>
    </submittedName>
</protein>
<sequence length="247" mass="28871">MNENILIVVFTLIFISGILYLFKDRITKYIKSEPLIIPPVIFYDKVEQGYLRLADILYHDSKKNDLKQDISSILAQRADGRYVGGYTKMSDEFDFLSFSTDFFYDFLRYSEERGSNIIFDLNKGANINKLNFFIRKVLPHSVKDTSFLSDSFHNTLFPYQDILSLYQEKLNQRSIQYQDILSLYQEKLNQRSIQLGSFTDGSDSSYLVLFPLKSESILSKAINDIGFEYKRISIDKEKIVKRKMALI</sequence>
<organism evidence="2">
    <name type="scientific">uncultured Sulfurovum sp</name>
    <dbReference type="NCBI Taxonomy" id="269237"/>
    <lineage>
        <taxon>Bacteria</taxon>
        <taxon>Pseudomonadati</taxon>
        <taxon>Campylobacterota</taxon>
        <taxon>Epsilonproteobacteria</taxon>
        <taxon>Campylobacterales</taxon>
        <taxon>Sulfurovaceae</taxon>
        <taxon>Sulfurovum</taxon>
        <taxon>environmental samples</taxon>
    </lineage>
</organism>
<proteinExistence type="predicted"/>
<dbReference type="AlphaFoldDB" id="A0A6S6T8J6"/>
<name>A0A6S6T8J6_9BACT</name>